<dbReference type="GO" id="GO:0003841">
    <property type="term" value="F:1-acylglycerol-3-phosphate O-acyltransferase activity"/>
    <property type="evidence" value="ECO:0007669"/>
    <property type="project" value="TreeGrafter"/>
</dbReference>
<feature type="domain" description="Phospholipid/glycerol acyltransferase" evidence="5">
    <location>
        <begin position="36"/>
        <end position="182"/>
    </location>
</feature>
<gene>
    <name evidence="6" type="ORF">CK623_12165</name>
</gene>
<dbReference type="EMBL" id="NSJD01000025">
    <property type="protein sequence ID" value="PAT39039.1"/>
    <property type="molecule type" value="Genomic_DNA"/>
</dbReference>
<dbReference type="Proteomes" id="UP000218644">
    <property type="component" value="Unassembled WGS sequence"/>
</dbReference>
<name>A0A2A2AN41_9BURK</name>
<evidence type="ECO:0000313" key="7">
    <source>
        <dbReference type="Proteomes" id="UP000218644"/>
    </source>
</evidence>
<dbReference type="PANTHER" id="PTHR10434:SF11">
    <property type="entry name" value="1-ACYL-SN-GLYCEROL-3-PHOSPHATE ACYLTRANSFERASE"/>
    <property type="match status" value="1"/>
</dbReference>
<accession>A0A2A2AN41</accession>
<comment type="pathway">
    <text evidence="1">Lipid metabolism.</text>
</comment>
<dbReference type="InterPro" id="IPR002123">
    <property type="entry name" value="Plipid/glycerol_acylTrfase"/>
</dbReference>
<dbReference type="PANTHER" id="PTHR10434">
    <property type="entry name" value="1-ACYL-SN-GLYCEROL-3-PHOSPHATE ACYLTRANSFERASE"/>
    <property type="match status" value="1"/>
</dbReference>
<feature type="region of interest" description="Disordered" evidence="4">
    <location>
        <begin position="97"/>
        <end position="116"/>
    </location>
</feature>
<organism evidence="6 7">
    <name type="scientific">Vandammella animalimorsus</name>
    <dbReference type="NCBI Taxonomy" id="2029117"/>
    <lineage>
        <taxon>Bacteria</taxon>
        <taxon>Pseudomonadati</taxon>
        <taxon>Pseudomonadota</taxon>
        <taxon>Betaproteobacteria</taxon>
        <taxon>Burkholderiales</taxon>
        <taxon>Comamonadaceae</taxon>
        <taxon>Vandammella</taxon>
    </lineage>
</organism>
<dbReference type="SMART" id="SM00563">
    <property type="entry name" value="PlsC"/>
    <property type="match status" value="1"/>
</dbReference>
<evidence type="ECO:0000313" key="6">
    <source>
        <dbReference type="EMBL" id="PAT39039.1"/>
    </source>
</evidence>
<dbReference type="AlphaFoldDB" id="A0A2A2AN41"/>
<comment type="caution">
    <text evidence="6">The sequence shown here is derived from an EMBL/GenBank/DDBJ whole genome shotgun (WGS) entry which is preliminary data.</text>
</comment>
<evidence type="ECO:0000256" key="2">
    <source>
        <dbReference type="ARBA" id="ARBA00022679"/>
    </source>
</evidence>
<evidence type="ECO:0000256" key="4">
    <source>
        <dbReference type="SAM" id="MobiDB-lite"/>
    </source>
</evidence>
<keyword evidence="3 6" id="KW-0012">Acyltransferase</keyword>
<reference evidence="6 7" key="1">
    <citation type="submission" date="2017-08" db="EMBL/GenBank/DDBJ databases">
        <title>WGS of Clinical strains of the CDC Group NO-1 linked to zoonotic infections in humans.</title>
        <authorList>
            <person name="Bernier A.-M."/>
            <person name="Bernard K."/>
        </authorList>
    </citation>
    <scope>NUCLEOTIDE SEQUENCE [LARGE SCALE GENOMIC DNA]</scope>
    <source>
        <strain evidence="6 7">NML79-0751</strain>
    </source>
</reference>
<keyword evidence="2 6" id="KW-0808">Transferase</keyword>
<feature type="region of interest" description="Disordered" evidence="4">
    <location>
        <begin position="232"/>
        <end position="265"/>
    </location>
</feature>
<sequence>MSILARFSAAAITGAAKALTGARSLWLGCAPVPQQRIYYANHTSHSDFVLLWASLPPLLRKRTRPVAGADYWLQGRLRRYIIDRVFHGVLVERNGNGAGHGGNGGHDGHGAAAAPAEAAAAAPRPDALQPLKAALEAGDSLILFPEGTRNMGEGLLPFKSGLYHLAQAYPEVEIVPVWLGNLNRVMPKGALIPLPLLCTVHFGAPLQLIAGEEKQDFLLRARQALLHLAGGESADAPYNPGPALAAEPTPAAEPAPTPAPEEGQP</sequence>
<dbReference type="SUPFAM" id="SSF69593">
    <property type="entry name" value="Glycerol-3-phosphate (1)-acyltransferase"/>
    <property type="match status" value="1"/>
</dbReference>
<evidence type="ECO:0000256" key="1">
    <source>
        <dbReference type="ARBA" id="ARBA00005189"/>
    </source>
</evidence>
<dbReference type="CDD" id="cd07989">
    <property type="entry name" value="LPLAT_AGPAT-like"/>
    <property type="match status" value="1"/>
</dbReference>
<evidence type="ECO:0000256" key="3">
    <source>
        <dbReference type="ARBA" id="ARBA00023315"/>
    </source>
</evidence>
<proteinExistence type="predicted"/>
<protein>
    <submittedName>
        <fullName evidence="6">1-acyl-sn-glycerol-3-phosphate acyltransferase</fullName>
    </submittedName>
</protein>
<dbReference type="GO" id="GO:0006654">
    <property type="term" value="P:phosphatidic acid biosynthetic process"/>
    <property type="evidence" value="ECO:0007669"/>
    <property type="project" value="TreeGrafter"/>
</dbReference>
<dbReference type="Pfam" id="PF01553">
    <property type="entry name" value="Acyltransferase"/>
    <property type="match status" value="1"/>
</dbReference>
<evidence type="ECO:0000259" key="5">
    <source>
        <dbReference type="SMART" id="SM00563"/>
    </source>
</evidence>
<dbReference type="RefSeq" id="WP_095557683.1">
    <property type="nucleotide sequence ID" value="NZ_NSJD01000025.1"/>
</dbReference>